<dbReference type="InterPro" id="IPR021683">
    <property type="entry name" value="DUF3267"/>
</dbReference>
<evidence type="ECO:0000313" key="3">
    <source>
        <dbReference type="Proteomes" id="UP001431693"/>
    </source>
</evidence>
<dbReference type="EMBL" id="JASJEX010000001">
    <property type="protein sequence ID" value="MDJ1128504.1"/>
    <property type="molecule type" value="Genomic_DNA"/>
</dbReference>
<feature type="transmembrane region" description="Helical" evidence="1">
    <location>
        <begin position="135"/>
        <end position="158"/>
    </location>
</feature>
<sequence length="184" mass="19681">MSYSVIESVDVLDDRVLQGRLVRWGAMVFVVGVFLTVAWALLGGPMGRWGQWPEWLVASAVGSFVALPVHELVHALCFKLLGPAGLKVRFGYQDGMLYAGAPGAVLTRDAMLVVLLAPAAVLTVGFVVLGCVLDAPFVAMVCIWVHLSGCVGDVLMAVQIWKHPEASHVRDTETGIALLKEVAS</sequence>
<dbReference type="Proteomes" id="UP001431693">
    <property type="component" value="Unassembled WGS sequence"/>
</dbReference>
<gene>
    <name evidence="2" type="ORF">QJ043_00160</name>
</gene>
<keyword evidence="1" id="KW-0472">Membrane</keyword>
<protein>
    <submittedName>
        <fullName evidence="2">DUF3267 domain-containing protein</fullName>
    </submittedName>
</protein>
<reference evidence="2" key="1">
    <citation type="submission" date="2023-05" db="EMBL/GenBank/DDBJ databases">
        <title>[olsenella] sp. nov., isolated from a pig farm feces dump.</title>
        <authorList>
            <person name="Chang Y.-H."/>
        </authorList>
    </citation>
    <scope>NUCLEOTIDE SEQUENCE</scope>
    <source>
        <strain evidence="2">YH-ols2217</strain>
    </source>
</reference>
<evidence type="ECO:0000313" key="2">
    <source>
        <dbReference type="EMBL" id="MDJ1128504.1"/>
    </source>
</evidence>
<proteinExistence type="predicted"/>
<keyword evidence="3" id="KW-1185">Reference proteome</keyword>
<accession>A0ABT6ZHJ7</accession>
<comment type="caution">
    <text evidence="2">The sequence shown here is derived from an EMBL/GenBank/DDBJ whole genome shotgun (WGS) entry which is preliminary data.</text>
</comment>
<dbReference type="RefSeq" id="WP_283712149.1">
    <property type="nucleotide sequence ID" value="NZ_JASJEW010000001.1"/>
</dbReference>
<dbReference type="Pfam" id="PF11667">
    <property type="entry name" value="DUF3267"/>
    <property type="match status" value="1"/>
</dbReference>
<evidence type="ECO:0000256" key="1">
    <source>
        <dbReference type="SAM" id="Phobius"/>
    </source>
</evidence>
<keyword evidence="1" id="KW-1133">Transmembrane helix</keyword>
<name>A0ABT6ZHJ7_9ACTN</name>
<feature type="transmembrane region" description="Helical" evidence="1">
    <location>
        <begin position="110"/>
        <end position="129"/>
    </location>
</feature>
<organism evidence="2 3">
    <name type="scientific">Kribbibacterium absianum</name>
    <dbReference type="NCBI Taxonomy" id="3044210"/>
    <lineage>
        <taxon>Bacteria</taxon>
        <taxon>Bacillati</taxon>
        <taxon>Actinomycetota</taxon>
        <taxon>Coriobacteriia</taxon>
        <taxon>Coriobacteriales</taxon>
        <taxon>Kribbibacteriaceae</taxon>
        <taxon>Kribbibacterium</taxon>
    </lineage>
</organism>
<keyword evidence="1" id="KW-0812">Transmembrane</keyword>
<feature type="transmembrane region" description="Helical" evidence="1">
    <location>
        <begin position="21"/>
        <end position="43"/>
    </location>
</feature>